<dbReference type="EMBL" id="CP006260">
    <property type="protein sequence ID" value="AGS73894.1"/>
    <property type="molecule type" value="Genomic_DNA"/>
</dbReference>
<name>S5VFA5_STRC3</name>
<dbReference type="Proteomes" id="UP000015423">
    <property type="component" value="Plasmid pSCO1"/>
</dbReference>
<gene>
    <name evidence="1" type="ORF">B446_35678</name>
</gene>
<organism evidence="1 2">
    <name type="scientific">Streptomyces collinus (strain DSM 40733 / Tue 365)</name>
    <dbReference type="NCBI Taxonomy" id="1214242"/>
    <lineage>
        <taxon>Bacteria</taxon>
        <taxon>Bacillati</taxon>
        <taxon>Actinomycetota</taxon>
        <taxon>Actinomycetes</taxon>
        <taxon>Kitasatosporales</taxon>
        <taxon>Streptomycetaceae</taxon>
        <taxon>Streptomyces</taxon>
    </lineage>
</organism>
<dbReference type="AlphaFoldDB" id="S5VFA5"/>
<keyword evidence="2" id="KW-1185">Reference proteome</keyword>
<sequence length="259" mass="29202">MRAPLQATTDGRILFVTATADGLRMDEARRLRRKDYYWGPSASDTWQGVPSLVQALRLRGRESGLPQKIYLFPPPRVETRKLMDRFAAEVLVLPRNERWREALSTALLGDWCEPLLRTGRLPDTALGALKAEARAVHRQLMPVWRRRTRHGRVLSLDADLGGLSLYELVSVEVDYLAHTAGGVFEDERLNRVLRGLDQAERQVVFAYAEGLGTSWAEAAASVGVAEPEAFGERVRRKVHRLVGEQRRRAAQRCPRSPAT</sequence>
<dbReference type="KEGG" id="sci:B446_35678"/>
<dbReference type="eggNOG" id="ENOG50323F9">
    <property type="taxonomic scope" value="Bacteria"/>
</dbReference>
<accession>S5VFA5</accession>
<evidence type="ECO:0000313" key="1">
    <source>
        <dbReference type="EMBL" id="AGS73894.1"/>
    </source>
</evidence>
<dbReference type="HOGENOM" id="CLU_1073293_0_0_11"/>
<reference evidence="1 2" key="1">
    <citation type="submission" date="2012-10" db="EMBL/GenBank/DDBJ databases">
        <title>The complete genome sequence of Streptomyces collinus Tu 365.</title>
        <authorList>
            <person name="Ruckert C."/>
            <person name="Szczepanowski R."/>
            <person name="Goesmann A."/>
            <person name="Pross E.K."/>
            <person name="Musiol E.M."/>
            <person name="Blin K."/>
            <person name="Wohlleben W."/>
            <person name="Puhler A."/>
            <person name="Weber T."/>
            <person name="Kalinowski J."/>
        </authorList>
    </citation>
    <scope>NUCLEOTIDE SEQUENCE [LARGE SCALE GENOMIC DNA]</scope>
    <source>
        <strain evidence="2">DSM 40733 / Tue 365</strain>
        <plasmid evidence="1 2">pSCO1</plasmid>
    </source>
</reference>
<keyword evidence="1" id="KW-0614">Plasmid</keyword>
<protein>
    <submittedName>
        <fullName evidence="1">Uncharacterized protein</fullName>
    </submittedName>
</protein>
<geneLocation type="plasmid" evidence="1 2">
    <name>pSCO1</name>
</geneLocation>
<dbReference type="PATRIC" id="fig|1214242.5.peg.7273"/>
<proteinExistence type="predicted"/>
<evidence type="ECO:0000313" key="2">
    <source>
        <dbReference type="Proteomes" id="UP000015423"/>
    </source>
</evidence>